<keyword evidence="9" id="KW-0742">SOS response</keyword>
<dbReference type="Pfam" id="PF02463">
    <property type="entry name" value="SMC_N"/>
    <property type="match status" value="1"/>
</dbReference>
<dbReference type="RefSeq" id="WP_109822767.1">
    <property type="nucleotide sequence ID" value="NZ_QGKL01000021.1"/>
</dbReference>
<evidence type="ECO:0000256" key="7">
    <source>
        <dbReference type="ARBA" id="ARBA00022840"/>
    </source>
</evidence>
<dbReference type="InterPro" id="IPR003395">
    <property type="entry name" value="RecF/RecN/SMC_N"/>
</dbReference>
<evidence type="ECO:0000256" key="1">
    <source>
        <dbReference type="ARBA" id="ARBA00004496"/>
    </source>
</evidence>
<keyword evidence="12" id="KW-1185">Reference proteome</keyword>
<comment type="subcellular location">
    <subcellularLocation>
        <location evidence="1 9">Cytoplasm</location>
    </subcellularLocation>
</comment>
<feature type="binding site" evidence="9">
    <location>
        <begin position="30"/>
        <end position="37"/>
    </location>
    <ligand>
        <name>ATP</name>
        <dbReference type="ChEBI" id="CHEBI:30616"/>
    </ligand>
</feature>
<comment type="function">
    <text evidence="9">The RecF protein is involved in DNA metabolism; it is required for DNA replication and normal SOS inducibility. RecF binds preferentially to single-stranded, linear DNA. It also seems to bind ATP.</text>
</comment>
<keyword evidence="7 9" id="KW-0067">ATP-binding</keyword>
<dbReference type="GO" id="GO:0005524">
    <property type="term" value="F:ATP binding"/>
    <property type="evidence" value="ECO:0007669"/>
    <property type="project" value="UniProtKB-UniRule"/>
</dbReference>
<protein>
    <recommendedName>
        <fullName evidence="3 9">DNA replication and repair protein RecF</fullName>
    </recommendedName>
</protein>
<dbReference type="PANTHER" id="PTHR32182">
    <property type="entry name" value="DNA REPLICATION AND REPAIR PROTEIN RECF"/>
    <property type="match status" value="1"/>
</dbReference>
<feature type="domain" description="AAA+ ATPase" evidence="10">
    <location>
        <begin position="22"/>
        <end position="356"/>
    </location>
</feature>
<accession>A0A317CG70</accession>
<evidence type="ECO:0000256" key="3">
    <source>
        <dbReference type="ARBA" id="ARBA00020170"/>
    </source>
</evidence>
<evidence type="ECO:0000256" key="8">
    <source>
        <dbReference type="ARBA" id="ARBA00023125"/>
    </source>
</evidence>
<dbReference type="SMART" id="SM00382">
    <property type="entry name" value="AAA"/>
    <property type="match status" value="1"/>
</dbReference>
<comment type="caution">
    <text evidence="11">The sequence shown here is derived from an EMBL/GenBank/DDBJ whole genome shotgun (WGS) entry which is preliminary data.</text>
</comment>
<dbReference type="GO" id="GO:0003697">
    <property type="term" value="F:single-stranded DNA binding"/>
    <property type="evidence" value="ECO:0007669"/>
    <property type="project" value="UniProtKB-UniRule"/>
</dbReference>
<dbReference type="SUPFAM" id="SSF52540">
    <property type="entry name" value="P-loop containing nucleoside triphosphate hydrolases"/>
    <property type="match status" value="1"/>
</dbReference>
<dbReference type="Gene3D" id="3.40.50.300">
    <property type="entry name" value="P-loop containing nucleotide triphosphate hydrolases"/>
    <property type="match status" value="1"/>
</dbReference>
<dbReference type="OrthoDB" id="9803889at2"/>
<dbReference type="GO" id="GO:0005737">
    <property type="term" value="C:cytoplasm"/>
    <property type="evidence" value="ECO:0007669"/>
    <property type="project" value="UniProtKB-SubCell"/>
</dbReference>
<evidence type="ECO:0000313" key="11">
    <source>
        <dbReference type="EMBL" id="PWQ97339.1"/>
    </source>
</evidence>
<dbReference type="GO" id="GO:0006260">
    <property type="term" value="P:DNA replication"/>
    <property type="evidence" value="ECO:0007669"/>
    <property type="project" value="UniProtKB-UniRule"/>
</dbReference>
<dbReference type="EMBL" id="QGKL01000021">
    <property type="protein sequence ID" value="PWQ97339.1"/>
    <property type="molecule type" value="Genomic_DNA"/>
</dbReference>
<dbReference type="NCBIfam" id="TIGR00611">
    <property type="entry name" value="recf"/>
    <property type="match status" value="1"/>
</dbReference>
<dbReference type="AlphaFoldDB" id="A0A317CG70"/>
<evidence type="ECO:0000256" key="2">
    <source>
        <dbReference type="ARBA" id="ARBA00008016"/>
    </source>
</evidence>
<proteinExistence type="inferred from homology"/>
<dbReference type="HAMAP" id="MF_00365">
    <property type="entry name" value="RecF"/>
    <property type="match status" value="1"/>
</dbReference>
<comment type="similarity">
    <text evidence="2 9">Belongs to the RecF family.</text>
</comment>
<evidence type="ECO:0000259" key="10">
    <source>
        <dbReference type="SMART" id="SM00382"/>
    </source>
</evidence>
<keyword evidence="6 9" id="KW-0547">Nucleotide-binding</keyword>
<reference evidence="11 12" key="1">
    <citation type="submission" date="2018-05" db="EMBL/GenBank/DDBJ databases">
        <title>Leucothrix arctica sp. nov., isolated from Arctic seawater.</title>
        <authorList>
            <person name="Choi A."/>
            <person name="Baek K."/>
        </authorList>
    </citation>
    <scope>NUCLEOTIDE SEQUENCE [LARGE SCALE GENOMIC DNA]</scope>
    <source>
        <strain evidence="11 12">IMCC9719</strain>
    </source>
</reference>
<dbReference type="InterPro" id="IPR003593">
    <property type="entry name" value="AAA+_ATPase"/>
</dbReference>
<dbReference type="InterPro" id="IPR018078">
    <property type="entry name" value="DNA-binding_RecF_CS"/>
</dbReference>
<gene>
    <name evidence="9" type="primary">recF</name>
    <name evidence="11" type="ORF">DKT75_07310</name>
</gene>
<dbReference type="GO" id="GO:0000731">
    <property type="term" value="P:DNA synthesis involved in DNA repair"/>
    <property type="evidence" value="ECO:0007669"/>
    <property type="project" value="TreeGrafter"/>
</dbReference>
<dbReference type="PANTHER" id="PTHR32182:SF0">
    <property type="entry name" value="DNA REPLICATION AND REPAIR PROTEIN RECF"/>
    <property type="match status" value="1"/>
</dbReference>
<evidence type="ECO:0000256" key="4">
    <source>
        <dbReference type="ARBA" id="ARBA00022490"/>
    </source>
</evidence>
<sequence>MLLEQLSISHCRVIEKAELKLSPRVNLICGDNGSGKSSILEAVAILSRGRSFRTSRITDVIRQNEEAILIRADSHDGENHFRIGIEKSKTTTRIRVNQQDINTQAALSRYLPITIIDPNSIELLTGSPSIRRSYVDWIAFYLFPEFHSIWQNYQRILKQRNLCLRVPKFISALPVWTDELIKAQLQIISYRERSLELLNPQLAIFADQLLEGHSIKLKLTSGFAQAMDLSVESQRAFYLERQETDIKSARTLSGAHRADLQVLFNDQIAQHSASRGQLKLIAIAMLLAQSRSIDPDDKRKGIIAIDDLAAELDGDNKVRLLSTLRGLNQQLLLTTTQSELIPLHDEDCMFHVKHGKVVLNDSSV</sequence>
<evidence type="ECO:0000256" key="9">
    <source>
        <dbReference type="HAMAP-Rule" id="MF_00365"/>
    </source>
</evidence>
<dbReference type="InterPro" id="IPR027417">
    <property type="entry name" value="P-loop_NTPase"/>
</dbReference>
<dbReference type="GO" id="GO:0009432">
    <property type="term" value="P:SOS response"/>
    <property type="evidence" value="ECO:0007669"/>
    <property type="project" value="UniProtKB-UniRule"/>
</dbReference>
<dbReference type="Gene3D" id="1.20.1050.90">
    <property type="entry name" value="RecF/RecN/SMC, N-terminal domain"/>
    <property type="match status" value="1"/>
</dbReference>
<name>A0A317CG70_9GAMM</name>
<evidence type="ECO:0000256" key="5">
    <source>
        <dbReference type="ARBA" id="ARBA00022705"/>
    </source>
</evidence>
<dbReference type="Proteomes" id="UP000245506">
    <property type="component" value="Unassembled WGS sequence"/>
</dbReference>
<dbReference type="PROSITE" id="PS00617">
    <property type="entry name" value="RECF_1"/>
    <property type="match status" value="1"/>
</dbReference>
<organism evidence="11 12">
    <name type="scientific">Leucothrix arctica</name>
    <dbReference type="NCBI Taxonomy" id="1481894"/>
    <lineage>
        <taxon>Bacteria</taxon>
        <taxon>Pseudomonadati</taxon>
        <taxon>Pseudomonadota</taxon>
        <taxon>Gammaproteobacteria</taxon>
        <taxon>Thiotrichales</taxon>
        <taxon>Thiotrichaceae</taxon>
        <taxon>Leucothrix</taxon>
    </lineage>
</organism>
<evidence type="ECO:0000256" key="6">
    <source>
        <dbReference type="ARBA" id="ARBA00022741"/>
    </source>
</evidence>
<keyword evidence="4 9" id="KW-0963">Cytoplasm</keyword>
<keyword evidence="5 9" id="KW-0235">DNA replication</keyword>
<keyword evidence="8 9" id="KW-0238">DNA-binding</keyword>
<evidence type="ECO:0000313" key="12">
    <source>
        <dbReference type="Proteomes" id="UP000245506"/>
    </source>
</evidence>
<dbReference type="InterPro" id="IPR042174">
    <property type="entry name" value="RecF_2"/>
</dbReference>
<keyword evidence="9" id="KW-0227">DNA damage</keyword>
<keyword evidence="9" id="KW-0234">DNA repair</keyword>
<dbReference type="InterPro" id="IPR001238">
    <property type="entry name" value="DNA-binding_RecF"/>
</dbReference>
<dbReference type="GO" id="GO:0006302">
    <property type="term" value="P:double-strand break repair"/>
    <property type="evidence" value="ECO:0007669"/>
    <property type="project" value="TreeGrafter"/>
</dbReference>